<organism evidence="4 5">
    <name type="scientific">Carya illinoinensis</name>
    <name type="common">Pecan</name>
    <dbReference type="NCBI Taxonomy" id="32201"/>
    <lineage>
        <taxon>Eukaryota</taxon>
        <taxon>Viridiplantae</taxon>
        <taxon>Streptophyta</taxon>
        <taxon>Embryophyta</taxon>
        <taxon>Tracheophyta</taxon>
        <taxon>Spermatophyta</taxon>
        <taxon>Magnoliopsida</taxon>
        <taxon>eudicotyledons</taxon>
        <taxon>Gunneridae</taxon>
        <taxon>Pentapetalae</taxon>
        <taxon>rosids</taxon>
        <taxon>fabids</taxon>
        <taxon>Fagales</taxon>
        <taxon>Juglandaceae</taxon>
        <taxon>Carya</taxon>
    </lineage>
</organism>
<dbReference type="Pfam" id="PF13962">
    <property type="entry name" value="PGG"/>
    <property type="match status" value="1"/>
</dbReference>
<feature type="compositionally biased region" description="Polar residues" evidence="1">
    <location>
        <begin position="385"/>
        <end position="401"/>
    </location>
</feature>
<evidence type="ECO:0000256" key="2">
    <source>
        <dbReference type="SAM" id="Phobius"/>
    </source>
</evidence>
<dbReference type="AlphaFoldDB" id="A0A922EHQ2"/>
<name>A0A922EHQ2_CARIL</name>
<feature type="transmembrane region" description="Helical" evidence="2">
    <location>
        <begin position="625"/>
        <end position="648"/>
    </location>
</feature>
<dbReference type="InterPro" id="IPR002110">
    <property type="entry name" value="Ankyrin_rpt"/>
</dbReference>
<evidence type="ECO:0000256" key="1">
    <source>
        <dbReference type="SAM" id="MobiDB-lite"/>
    </source>
</evidence>
<dbReference type="SMART" id="SM00248">
    <property type="entry name" value="ANK"/>
    <property type="match status" value="6"/>
</dbReference>
<dbReference type="PANTHER" id="PTHR24177">
    <property type="entry name" value="CASKIN"/>
    <property type="match status" value="1"/>
</dbReference>
<dbReference type="EMBL" id="CM031831">
    <property type="protein sequence ID" value="KAG6703484.1"/>
    <property type="molecule type" value="Genomic_DNA"/>
</dbReference>
<protein>
    <recommendedName>
        <fullName evidence="3">PGG domain-containing protein</fullName>
    </recommendedName>
</protein>
<dbReference type="Proteomes" id="UP000811246">
    <property type="component" value="Chromosome 7"/>
</dbReference>
<feature type="transmembrane region" description="Helical" evidence="2">
    <location>
        <begin position="702"/>
        <end position="722"/>
    </location>
</feature>
<evidence type="ECO:0000313" key="4">
    <source>
        <dbReference type="EMBL" id="KAG6703484.1"/>
    </source>
</evidence>
<comment type="caution">
    <text evidence="4">The sequence shown here is derived from an EMBL/GenBank/DDBJ whole genome shotgun (WGS) entry which is preliminary data.</text>
</comment>
<keyword evidence="2" id="KW-0812">Transmembrane</keyword>
<keyword evidence="2" id="KW-0472">Membrane</keyword>
<evidence type="ECO:0000313" key="5">
    <source>
        <dbReference type="Proteomes" id="UP000811246"/>
    </source>
</evidence>
<sequence length="741" mass="83824">MIKELWPYDQDKQVTKNKLFSMAMEGKWKEVAEMYEQEEWTQTAKITNSGDTALHIAISVDKEDNTRQLAESIRDPYRLRLLLETRNDRGNTPLHSVASMGNVAMCQYIATFYPELVGDSNNDGDTPFVMAALHGEKAAFFCLHYICLPKKTDAFQFCRRKNGDTVLHCAITGDYFDLAFQIIHLYPLLASSVNEEGVTPLHLLVSKPSAFRSSSHLEGYYKIIYHWKNRNGEETEIKIERKDREESDAENPRPMRRISPGNKETPACPENYGICNDFYKLLWKMVLVGVDELFPANYRTCIEFVKLASKALLMFLGLGLSTAITKMESNKRKHVWAVQIMNELLRHHSTYEIASTSRVDVAELAQSRTKELEETTVYDLDPDQLISSETPPTDSVKTTGSDGTGINDIVKKVQELFPISIQDRNAENKNLMMLKLETPILLAAKNSIAEIVERIIEVCPIAINDVNSDNKNIVLLAVENRQPKVYELLKRRNILKESMFRQLDKEENSALHLAAKLGDKQPWRIPGAALQMQWENKWYEYVRDSMPHTFFPRYNKEGKTPSDLFTETHRNLVEDGSKWLTNTSQPCSVVAALIATVAFTTATTVPGGFESNGTPALENKPGFDLFAVSSLVALCFSITALVMFLAILTSRYQERDFGRNLPRKLLLGLTSLFVSIAAMLISFCGGHFFVLKEELKLAAVPVYAVTCLPVTFFAMAQLPLYIDLLRATVSKVPQRSHKVDP</sequence>
<keyword evidence="2" id="KW-1133">Transmembrane helix</keyword>
<feature type="domain" description="PGG" evidence="3">
    <location>
        <begin position="578"/>
        <end position="689"/>
    </location>
</feature>
<reference evidence="4" key="1">
    <citation type="submission" date="2021-01" db="EMBL/GenBank/DDBJ databases">
        <authorList>
            <person name="Lovell J.T."/>
            <person name="Bentley N."/>
            <person name="Bhattarai G."/>
            <person name="Jenkins J.W."/>
            <person name="Sreedasyam A."/>
            <person name="Alarcon Y."/>
            <person name="Bock C."/>
            <person name="Boston L."/>
            <person name="Carlson J."/>
            <person name="Cervantes K."/>
            <person name="Clermont K."/>
            <person name="Krom N."/>
            <person name="Kubenka K."/>
            <person name="Mamidi S."/>
            <person name="Mattison C."/>
            <person name="Monteros M."/>
            <person name="Pisani C."/>
            <person name="Plott C."/>
            <person name="Rajasekar S."/>
            <person name="Rhein H.S."/>
            <person name="Rohla C."/>
            <person name="Song M."/>
            <person name="Hilaire R.S."/>
            <person name="Shu S."/>
            <person name="Wells L."/>
            <person name="Wang X."/>
            <person name="Webber J."/>
            <person name="Heerema R.J."/>
            <person name="Klein P."/>
            <person name="Conner P."/>
            <person name="Grauke L."/>
            <person name="Grimwood J."/>
            <person name="Schmutz J."/>
            <person name="Randall J.J."/>
        </authorList>
    </citation>
    <scope>NUCLEOTIDE SEQUENCE</scope>
    <source>
        <tissue evidence="4">Leaf</tissue>
    </source>
</reference>
<dbReference type="InterPro" id="IPR026961">
    <property type="entry name" value="PGG_dom"/>
</dbReference>
<evidence type="ECO:0000259" key="3">
    <source>
        <dbReference type="Pfam" id="PF13962"/>
    </source>
</evidence>
<proteinExistence type="predicted"/>
<feature type="transmembrane region" description="Helical" evidence="2">
    <location>
        <begin position="669"/>
        <end position="690"/>
    </location>
</feature>
<dbReference type="GO" id="GO:0016020">
    <property type="term" value="C:membrane"/>
    <property type="evidence" value="ECO:0007669"/>
    <property type="project" value="TreeGrafter"/>
</dbReference>
<gene>
    <name evidence="4" type="ORF">I3842_07G087600</name>
</gene>
<accession>A0A922EHQ2</accession>
<feature type="region of interest" description="Disordered" evidence="1">
    <location>
        <begin position="383"/>
        <end position="402"/>
    </location>
</feature>
<feature type="region of interest" description="Disordered" evidence="1">
    <location>
        <begin position="238"/>
        <end position="264"/>
    </location>
</feature>
<dbReference type="PANTHER" id="PTHR24177:SF103">
    <property type="entry name" value="PGG DOMAIN-CONTAINING PROTEIN"/>
    <property type="match status" value="1"/>
</dbReference>
<feature type="compositionally biased region" description="Basic and acidic residues" evidence="1">
    <location>
        <begin position="238"/>
        <end position="253"/>
    </location>
</feature>